<comment type="caution">
    <text evidence="3">The sequence shown here is derived from an EMBL/GenBank/DDBJ whole genome shotgun (WGS) entry which is preliminary data.</text>
</comment>
<dbReference type="GO" id="GO:0005794">
    <property type="term" value="C:Golgi apparatus"/>
    <property type="evidence" value="ECO:0007669"/>
    <property type="project" value="TreeGrafter"/>
</dbReference>
<dbReference type="SUPFAM" id="SSF53335">
    <property type="entry name" value="S-adenosyl-L-methionine-dependent methyltransferases"/>
    <property type="match status" value="1"/>
</dbReference>
<dbReference type="InterPro" id="IPR029063">
    <property type="entry name" value="SAM-dependent_MTases_sf"/>
</dbReference>
<organism evidence="3 4">
    <name type="scientific">Daphnia galeata</name>
    <dbReference type="NCBI Taxonomy" id="27404"/>
    <lineage>
        <taxon>Eukaryota</taxon>
        <taxon>Metazoa</taxon>
        <taxon>Ecdysozoa</taxon>
        <taxon>Arthropoda</taxon>
        <taxon>Crustacea</taxon>
        <taxon>Branchiopoda</taxon>
        <taxon>Diplostraca</taxon>
        <taxon>Cladocera</taxon>
        <taxon>Anomopoda</taxon>
        <taxon>Daphniidae</taxon>
        <taxon>Daphnia</taxon>
    </lineage>
</organism>
<evidence type="ECO:0000256" key="1">
    <source>
        <dbReference type="SAM" id="Phobius"/>
    </source>
</evidence>
<gene>
    <name evidence="3" type="ORF">DGAL_LOCUS14692</name>
</gene>
<name>A0A8J2S5L4_9CRUS</name>
<keyword evidence="1" id="KW-1133">Transmembrane helix</keyword>
<dbReference type="Gene3D" id="3.40.50.150">
    <property type="entry name" value="Vaccinia Virus protein VP39"/>
    <property type="match status" value="1"/>
</dbReference>
<evidence type="ECO:0000313" key="4">
    <source>
        <dbReference type="Proteomes" id="UP000789390"/>
    </source>
</evidence>
<feature type="domain" description="Methyltransferase FkbM" evidence="2">
    <location>
        <begin position="162"/>
        <end position="301"/>
    </location>
</feature>
<reference evidence="3" key="1">
    <citation type="submission" date="2021-11" db="EMBL/GenBank/DDBJ databases">
        <authorList>
            <person name="Schell T."/>
        </authorList>
    </citation>
    <scope>NUCLEOTIDE SEQUENCE</scope>
    <source>
        <strain evidence="3">M5</strain>
    </source>
</reference>
<protein>
    <recommendedName>
        <fullName evidence="2">Methyltransferase FkbM domain-containing protein</fullName>
    </recommendedName>
</protein>
<evidence type="ECO:0000259" key="2">
    <source>
        <dbReference type="Pfam" id="PF05050"/>
    </source>
</evidence>
<dbReference type="GO" id="GO:0031902">
    <property type="term" value="C:late endosome membrane"/>
    <property type="evidence" value="ECO:0007669"/>
    <property type="project" value="TreeGrafter"/>
</dbReference>
<dbReference type="GO" id="GO:0005886">
    <property type="term" value="C:plasma membrane"/>
    <property type="evidence" value="ECO:0007669"/>
    <property type="project" value="TreeGrafter"/>
</dbReference>
<keyword evidence="1" id="KW-0472">Membrane</keyword>
<dbReference type="InterPro" id="IPR006342">
    <property type="entry name" value="FkbM_mtfrase"/>
</dbReference>
<sequence>MRLPLVIGGHIFRQGSVIVTIIALVFVFIFVIQHMTYTQTSGPSTGFIREAVDQALDSINIRFKGRISPISTEYNLLDLDETDPRLAELAAEKCTIEWMNADRLQQDHPCVIETIRRRYLHPPADLDVPYNLVAPNKADPSVGQATSILNYLGNQTKGFFIECGALDGEHLSNTLYMERTMQWGGVLIEADQTSFGKLLSRRRKSYALPVCLSLQPYPTQVTFKVTYAIGSVQESLTPEQSKESNMLTLQCFPIYSILLAIGQTRVDFFSLDVEGHELRILKTIPWHKVDIKTLAVEWDHVGEKPLVDYMGPKGYYVFGRNTVNVGNDLFFAKNDTRHR</sequence>
<evidence type="ECO:0000313" key="3">
    <source>
        <dbReference type="EMBL" id="CAH0111082.1"/>
    </source>
</evidence>
<dbReference type="InterPro" id="IPR053202">
    <property type="entry name" value="EGF_Rcpt_Signaling_Reg"/>
</dbReference>
<keyword evidence="4" id="KW-1185">Reference proteome</keyword>
<dbReference type="AlphaFoldDB" id="A0A8J2S5L4"/>
<feature type="transmembrane region" description="Helical" evidence="1">
    <location>
        <begin position="12"/>
        <end position="32"/>
    </location>
</feature>
<dbReference type="Proteomes" id="UP000789390">
    <property type="component" value="Unassembled WGS sequence"/>
</dbReference>
<keyword evidence="1" id="KW-0812">Transmembrane</keyword>
<dbReference type="PANTHER" id="PTHR34009">
    <property type="entry name" value="PROTEIN STAR"/>
    <property type="match status" value="1"/>
</dbReference>
<dbReference type="GO" id="GO:0006888">
    <property type="term" value="P:endoplasmic reticulum to Golgi vesicle-mediated transport"/>
    <property type="evidence" value="ECO:0007669"/>
    <property type="project" value="TreeGrafter"/>
</dbReference>
<accession>A0A8J2S5L4</accession>
<dbReference type="PANTHER" id="PTHR34009:SF2">
    <property type="entry name" value="PROTEIN STAR"/>
    <property type="match status" value="1"/>
</dbReference>
<dbReference type="Pfam" id="PF05050">
    <property type="entry name" value="Methyltransf_21"/>
    <property type="match status" value="1"/>
</dbReference>
<dbReference type="GO" id="GO:0016197">
    <property type="term" value="P:endosomal transport"/>
    <property type="evidence" value="ECO:0007669"/>
    <property type="project" value="TreeGrafter"/>
</dbReference>
<dbReference type="GO" id="GO:0005789">
    <property type="term" value="C:endoplasmic reticulum membrane"/>
    <property type="evidence" value="ECO:0007669"/>
    <property type="project" value="TreeGrafter"/>
</dbReference>
<dbReference type="EMBL" id="CAKKLH010000310">
    <property type="protein sequence ID" value="CAH0111082.1"/>
    <property type="molecule type" value="Genomic_DNA"/>
</dbReference>
<dbReference type="OrthoDB" id="6357215at2759"/>
<proteinExistence type="predicted"/>